<organism evidence="4 5">
    <name type="scientific">Microbacterium pseudoresistens</name>
    <dbReference type="NCBI Taxonomy" id="640634"/>
    <lineage>
        <taxon>Bacteria</taxon>
        <taxon>Bacillati</taxon>
        <taxon>Actinomycetota</taxon>
        <taxon>Actinomycetes</taxon>
        <taxon>Micrococcales</taxon>
        <taxon>Microbacteriaceae</taxon>
        <taxon>Microbacterium</taxon>
    </lineage>
</organism>
<dbReference type="PANTHER" id="PTHR43300">
    <property type="entry name" value="ACETYLTRANSFERASE"/>
    <property type="match status" value="1"/>
</dbReference>
<dbReference type="Gene3D" id="2.160.10.10">
    <property type="entry name" value="Hexapeptide repeat proteins"/>
    <property type="match status" value="1"/>
</dbReference>
<feature type="site" description="Increases basicity of active site His" evidence="1">
    <location>
        <position position="140"/>
    </location>
</feature>
<dbReference type="InterPro" id="IPR050179">
    <property type="entry name" value="Trans_hexapeptide_repeat"/>
</dbReference>
<feature type="binding site" evidence="2">
    <location>
        <position position="72"/>
    </location>
    <ligand>
        <name>substrate</name>
    </ligand>
</feature>
<evidence type="ECO:0000313" key="5">
    <source>
        <dbReference type="Proteomes" id="UP000552045"/>
    </source>
</evidence>
<dbReference type="AlphaFoldDB" id="A0A7Y9EVA1"/>
<dbReference type="RefSeq" id="WP_179433009.1">
    <property type="nucleotide sequence ID" value="NZ_BAABLC010000001.1"/>
</dbReference>
<gene>
    <name evidence="4" type="ORF">BKA02_001640</name>
</gene>
<dbReference type="Proteomes" id="UP000552045">
    <property type="component" value="Unassembled WGS sequence"/>
</dbReference>
<sequence>MHDLVVVGAGGFGREVLDVADAMNSYRVIGVLDDSLTEQNAARLRQRGIDYLGAVDSFAAKKNDAQFVIGIGSASVRAAIDSRMTSAGFEAATLVHPESSIGSLVSLGPGTVVCAGVRMTTNVTTGRHCHFNLNATIGHDVSIDDYVTVNPGAAVSGEVELAESVLIGANSFVLQGLEIGAKSIVGAMACVTRAVPSEVTVAGVPARVISRR</sequence>
<dbReference type="Pfam" id="PF17836">
    <property type="entry name" value="PglD_N"/>
    <property type="match status" value="1"/>
</dbReference>
<feature type="domain" description="PglD N-terminal" evidence="3">
    <location>
        <begin position="3"/>
        <end position="80"/>
    </location>
</feature>
<evidence type="ECO:0000256" key="2">
    <source>
        <dbReference type="PIRSR" id="PIRSR620019-2"/>
    </source>
</evidence>
<dbReference type="CDD" id="cd03360">
    <property type="entry name" value="LbH_AT_putative"/>
    <property type="match status" value="1"/>
</dbReference>
<dbReference type="InterPro" id="IPR020019">
    <property type="entry name" value="AcTrfase_PglD-like"/>
</dbReference>
<dbReference type="Gene3D" id="3.40.50.20">
    <property type="match status" value="1"/>
</dbReference>
<keyword evidence="5" id="KW-1185">Reference proteome</keyword>
<evidence type="ECO:0000259" key="3">
    <source>
        <dbReference type="Pfam" id="PF17836"/>
    </source>
</evidence>
<feature type="active site" description="Proton acceptor" evidence="1">
    <location>
        <position position="139"/>
    </location>
</feature>
<dbReference type="PANTHER" id="PTHR43300:SF7">
    <property type="entry name" value="UDP-N-ACETYLBACILLOSAMINE N-ACETYLTRANSFERASE"/>
    <property type="match status" value="1"/>
</dbReference>
<name>A0A7Y9EVA1_9MICO</name>
<dbReference type="SUPFAM" id="SSF51161">
    <property type="entry name" value="Trimeric LpxA-like enzymes"/>
    <property type="match status" value="1"/>
</dbReference>
<dbReference type="InterPro" id="IPR011004">
    <property type="entry name" value="Trimer_LpxA-like_sf"/>
</dbReference>
<dbReference type="EMBL" id="JACCBH010000001">
    <property type="protein sequence ID" value="NYD54585.1"/>
    <property type="molecule type" value="Genomic_DNA"/>
</dbReference>
<accession>A0A7Y9EVA1</accession>
<dbReference type="InterPro" id="IPR041561">
    <property type="entry name" value="PglD_N"/>
</dbReference>
<comment type="caution">
    <text evidence="4">The sequence shown here is derived from an EMBL/GenBank/DDBJ whole genome shotgun (WGS) entry which is preliminary data.</text>
</comment>
<reference evidence="4 5" key="1">
    <citation type="submission" date="2020-07" db="EMBL/GenBank/DDBJ databases">
        <title>Sequencing the genomes of 1000 actinobacteria strains.</title>
        <authorList>
            <person name="Klenk H.-P."/>
        </authorList>
    </citation>
    <scope>NUCLEOTIDE SEQUENCE [LARGE SCALE GENOMIC DNA]</scope>
    <source>
        <strain evidence="4 5">DSM 22185</strain>
    </source>
</reference>
<dbReference type="NCBIfam" id="TIGR03570">
    <property type="entry name" value="NeuD_NnaD"/>
    <property type="match status" value="1"/>
</dbReference>
<evidence type="ECO:0000313" key="4">
    <source>
        <dbReference type="EMBL" id="NYD54585.1"/>
    </source>
</evidence>
<evidence type="ECO:0000256" key="1">
    <source>
        <dbReference type="PIRSR" id="PIRSR620019-1"/>
    </source>
</evidence>
<proteinExistence type="predicted"/>
<protein>
    <recommendedName>
        <fullName evidence="3">PglD N-terminal domain-containing protein</fullName>
    </recommendedName>
</protein>